<keyword evidence="2 7" id="KW-0240">DNA-directed RNA polymerase</keyword>
<keyword evidence="13" id="KW-1185">Reference proteome</keyword>
<dbReference type="GO" id="GO:0003899">
    <property type="term" value="F:DNA-directed RNA polymerase activity"/>
    <property type="evidence" value="ECO:0007669"/>
    <property type="project" value="InterPro"/>
</dbReference>
<feature type="binding site" evidence="8">
    <location>
        <position position="6"/>
    </location>
    <ligand>
        <name>Zn(2+)</name>
        <dbReference type="ChEBI" id="CHEBI:29105"/>
        <label>1</label>
    </ligand>
</feature>
<feature type="domain" description="TFIIS-type" evidence="11">
    <location>
        <begin position="66"/>
        <end position="106"/>
    </location>
</feature>
<dbReference type="PANTHER" id="PTHR11239:SF12">
    <property type="entry name" value="DNA-DIRECTED RNA POLYMERASE III SUBUNIT RPC10"/>
    <property type="match status" value="1"/>
</dbReference>
<dbReference type="GO" id="GO:0008270">
    <property type="term" value="F:zinc ion binding"/>
    <property type="evidence" value="ECO:0007669"/>
    <property type="project" value="UniProtKB-KW"/>
</dbReference>
<dbReference type="Gene3D" id="2.20.25.10">
    <property type="match status" value="1"/>
</dbReference>
<dbReference type="PROSITE" id="PS51133">
    <property type="entry name" value="ZF_TFIIS_2"/>
    <property type="match status" value="1"/>
</dbReference>
<evidence type="ECO:0000256" key="3">
    <source>
        <dbReference type="ARBA" id="ARBA00022723"/>
    </source>
</evidence>
<feature type="binding site" evidence="8">
    <location>
        <position position="70"/>
    </location>
    <ligand>
        <name>Zn(2+)</name>
        <dbReference type="ChEBI" id="CHEBI:29105"/>
        <label>2</label>
    </ligand>
</feature>
<organism evidence="13">
    <name type="scientific">Salpingoeca rosetta (strain ATCC 50818 / BSB-021)</name>
    <dbReference type="NCBI Taxonomy" id="946362"/>
    <lineage>
        <taxon>Eukaryota</taxon>
        <taxon>Choanoflagellata</taxon>
        <taxon>Craspedida</taxon>
        <taxon>Salpingoecidae</taxon>
        <taxon>Salpingoeca</taxon>
    </lineage>
</organism>
<evidence type="ECO:0000256" key="5">
    <source>
        <dbReference type="ARBA" id="ARBA00022833"/>
    </source>
</evidence>
<dbReference type="Pfam" id="PF01096">
    <property type="entry name" value="Zn_ribbon_TFIIS"/>
    <property type="match status" value="1"/>
</dbReference>
<proteinExistence type="inferred from homology"/>
<dbReference type="InterPro" id="IPR034014">
    <property type="entry name" value="Zn_ribbon_RPC11_C"/>
</dbReference>
<evidence type="ECO:0000256" key="1">
    <source>
        <dbReference type="ARBA" id="ARBA00004123"/>
    </source>
</evidence>
<dbReference type="AlphaFoldDB" id="F2U3L2"/>
<dbReference type="InParanoid" id="F2U3L2"/>
<dbReference type="EMBL" id="GL832960">
    <property type="protein sequence ID" value="EGD82206.1"/>
    <property type="molecule type" value="Genomic_DNA"/>
</dbReference>
<dbReference type="PIRSF" id="PIRSF005586">
    <property type="entry name" value="RNApol_RpoM"/>
    <property type="match status" value="1"/>
</dbReference>
<evidence type="ECO:0000256" key="7">
    <source>
        <dbReference type="PIRNR" id="PIRNR005586"/>
    </source>
</evidence>
<dbReference type="STRING" id="946362.F2U3L2"/>
<dbReference type="Pfam" id="PF02150">
    <property type="entry name" value="Zn_ribbon_RPB9"/>
    <property type="match status" value="1"/>
</dbReference>
<accession>F2U3L2</accession>
<dbReference type="GO" id="GO:0005666">
    <property type="term" value="C:RNA polymerase III complex"/>
    <property type="evidence" value="ECO:0007669"/>
    <property type="project" value="TreeGrafter"/>
</dbReference>
<dbReference type="SMART" id="SM00440">
    <property type="entry name" value="ZnF_C2C2"/>
    <property type="match status" value="1"/>
</dbReference>
<dbReference type="PROSITE" id="PS00466">
    <property type="entry name" value="ZF_TFIIS_1"/>
    <property type="match status" value="1"/>
</dbReference>
<evidence type="ECO:0000256" key="2">
    <source>
        <dbReference type="ARBA" id="ARBA00022478"/>
    </source>
</evidence>
<dbReference type="OMA" id="MEFCDEC"/>
<dbReference type="Proteomes" id="UP000007799">
    <property type="component" value="Unassembled WGS sequence"/>
</dbReference>
<gene>
    <name evidence="12" type="ORF">PTSG_02879</name>
</gene>
<dbReference type="OrthoDB" id="282152at2759"/>
<feature type="binding site" evidence="8">
    <location>
        <position position="9"/>
    </location>
    <ligand>
        <name>Zn(2+)</name>
        <dbReference type="ChEBI" id="CHEBI:29105"/>
        <label>1</label>
    </ligand>
</feature>
<keyword evidence="5 8" id="KW-0862">Zinc</keyword>
<evidence type="ECO:0000256" key="4">
    <source>
        <dbReference type="ARBA" id="ARBA00022771"/>
    </source>
</evidence>
<comment type="similarity">
    <text evidence="7 10">Belongs to the archaeal rpoM/eukaryotic RPA12/RPB9/RPC11 RNA polymerase family.</text>
</comment>
<evidence type="ECO:0000256" key="8">
    <source>
        <dbReference type="PIRSR" id="PIRSR005586-1"/>
    </source>
</evidence>
<dbReference type="PANTHER" id="PTHR11239">
    <property type="entry name" value="DNA-DIRECTED RNA POLYMERASE"/>
    <property type="match status" value="1"/>
</dbReference>
<keyword evidence="4 9" id="KW-0863">Zinc-finger</keyword>
<keyword evidence="6 7" id="KW-0539">Nucleus</keyword>
<evidence type="ECO:0000256" key="10">
    <source>
        <dbReference type="RuleBase" id="RU003474"/>
    </source>
</evidence>
<evidence type="ECO:0000259" key="11">
    <source>
        <dbReference type="PROSITE" id="PS51133"/>
    </source>
</evidence>
<feature type="binding site" evidence="8">
    <location>
        <position position="73"/>
    </location>
    <ligand>
        <name>Zn(2+)</name>
        <dbReference type="ChEBI" id="CHEBI:29105"/>
        <label>2</label>
    </ligand>
</feature>
<keyword evidence="7 10" id="KW-0804">Transcription</keyword>
<dbReference type="GeneID" id="16076975"/>
<feature type="binding site" evidence="8">
    <location>
        <position position="98"/>
    </location>
    <ligand>
        <name>Zn(2+)</name>
        <dbReference type="ChEBI" id="CHEBI:29105"/>
        <label>2</label>
    </ligand>
</feature>
<evidence type="ECO:0000256" key="9">
    <source>
        <dbReference type="PIRSR" id="PIRSR005586-2"/>
    </source>
</evidence>
<dbReference type="GO" id="GO:0006386">
    <property type="term" value="P:termination of RNA polymerase III transcription"/>
    <property type="evidence" value="ECO:0007669"/>
    <property type="project" value="TreeGrafter"/>
</dbReference>
<dbReference type="eggNOG" id="KOG2906">
    <property type="taxonomic scope" value="Eukaryota"/>
</dbReference>
<evidence type="ECO:0000313" key="12">
    <source>
        <dbReference type="EMBL" id="EGD82206.1"/>
    </source>
</evidence>
<evidence type="ECO:0000313" key="13">
    <source>
        <dbReference type="Proteomes" id="UP000007799"/>
    </source>
</evidence>
<reference evidence="12" key="1">
    <citation type="submission" date="2009-08" db="EMBL/GenBank/DDBJ databases">
        <title>Annotation of Salpingoeca rosetta.</title>
        <authorList>
            <consortium name="The Broad Institute Genome Sequencing Platform"/>
            <person name="Russ C."/>
            <person name="Cuomo C."/>
            <person name="Burger G."/>
            <person name="Gray M.W."/>
            <person name="Holland P.W.H."/>
            <person name="King N."/>
            <person name="Lang F.B.F."/>
            <person name="Roger A.J."/>
            <person name="Ruiz-Trillo I."/>
            <person name="Young S.K."/>
            <person name="Zeng Q."/>
            <person name="Gargeya S."/>
            <person name="Alvarado L."/>
            <person name="Berlin A."/>
            <person name="Chapman S.B."/>
            <person name="Chen Z."/>
            <person name="Freedman E."/>
            <person name="Gellesch M."/>
            <person name="Goldberg J."/>
            <person name="Griggs A."/>
            <person name="Gujja S."/>
            <person name="Heilman E."/>
            <person name="Heiman D."/>
            <person name="Howarth C."/>
            <person name="Mehta T."/>
            <person name="Neiman D."/>
            <person name="Pearson M."/>
            <person name="Roberts A."/>
            <person name="Saif S."/>
            <person name="Shea T."/>
            <person name="Shenoy N."/>
            <person name="Sisk P."/>
            <person name="Stolte C."/>
            <person name="Sykes S."/>
            <person name="White J."/>
            <person name="Yandava C."/>
            <person name="Haas B."/>
            <person name="Nusbaum C."/>
            <person name="Birren B."/>
        </authorList>
    </citation>
    <scope>NUCLEOTIDE SEQUENCE [LARGE SCALE GENOMIC DNA]</scope>
    <source>
        <strain evidence="12">ATCC 50818</strain>
    </source>
</reference>
<dbReference type="GO" id="GO:0003676">
    <property type="term" value="F:nucleic acid binding"/>
    <property type="evidence" value="ECO:0007669"/>
    <property type="project" value="InterPro"/>
</dbReference>
<protein>
    <recommendedName>
        <fullName evidence="7">DNA-directed RNA polymerase subunit</fullName>
    </recommendedName>
</protein>
<dbReference type="KEGG" id="sre:PTSG_02879"/>
<comment type="subcellular location">
    <subcellularLocation>
        <location evidence="1 7">Nucleus</location>
    </subcellularLocation>
</comment>
<comment type="function">
    <text evidence="7">DNA-dependent RNA polymerase catalyzes the transcription of DNA into RNA using the four ribonucleoside triphosphates as substrates.</text>
</comment>
<name>F2U3L2_SALR5</name>
<dbReference type="CDD" id="cd10509">
    <property type="entry name" value="Zn-ribbon_RPC11"/>
    <property type="match status" value="1"/>
</dbReference>
<feature type="binding site" evidence="8">
    <location>
        <position position="30"/>
    </location>
    <ligand>
        <name>Zn(2+)</name>
        <dbReference type="ChEBI" id="CHEBI:29105"/>
        <label>1</label>
    </ligand>
</feature>
<dbReference type="InterPro" id="IPR001222">
    <property type="entry name" value="Znf_TFIIS"/>
</dbReference>
<keyword evidence="3 8" id="KW-0479">Metal-binding</keyword>
<sequence>MFFMFCPLCTNQLVLDTSAECGTHFACRTCPYKHEMNMPVVSSRKSRNPKQVEDIIGSSTEGLSMTDARCPQCDHARAFFFEMQTRSADEPMTVFYCCEECKHKWSEN</sequence>
<dbReference type="InterPro" id="IPR001529">
    <property type="entry name" value="Zn_ribbon_RPB9"/>
</dbReference>
<feature type="zinc finger region" description="C4-type" evidence="9">
    <location>
        <begin position="6"/>
        <end position="30"/>
    </location>
</feature>
<dbReference type="SUPFAM" id="SSF57783">
    <property type="entry name" value="Zinc beta-ribbon"/>
    <property type="match status" value="1"/>
</dbReference>
<dbReference type="InterPro" id="IPR012164">
    <property type="entry name" value="Rpa12/Rpb9/Rpc10/TFS"/>
</dbReference>
<dbReference type="RefSeq" id="XP_004996389.1">
    <property type="nucleotide sequence ID" value="XM_004996332.1"/>
</dbReference>
<dbReference type="SMART" id="SM00661">
    <property type="entry name" value="RPOL9"/>
    <property type="match status" value="1"/>
</dbReference>
<evidence type="ECO:0000256" key="6">
    <source>
        <dbReference type="ARBA" id="ARBA00023242"/>
    </source>
</evidence>
<feature type="binding site" evidence="8">
    <location>
        <position position="27"/>
    </location>
    <ligand>
        <name>Zn(2+)</name>
        <dbReference type="ChEBI" id="CHEBI:29105"/>
        <label>1</label>
    </ligand>
</feature>
<dbReference type="FunCoup" id="F2U3L2">
    <property type="interactions" value="1125"/>
</dbReference>
<feature type="binding site" evidence="8">
    <location>
        <position position="101"/>
    </location>
    <ligand>
        <name>Zn(2+)</name>
        <dbReference type="ChEBI" id="CHEBI:29105"/>
        <label>2</label>
    </ligand>
</feature>